<keyword evidence="4" id="KW-1185">Reference proteome</keyword>
<evidence type="ECO:0000259" key="2">
    <source>
        <dbReference type="Pfam" id="PF18803"/>
    </source>
</evidence>
<evidence type="ECO:0000313" key="4">
    <source>
        <dbReference type="Proteomes" id="UP001385951"/>
    </source>
</evidence>
<sequence>MPLQPDEDTALPFPQPELVEDSDDEGEEDLLGIHSLPLDPLSPAANLTPWERAGIGLKTVRTPKDLDSMGNPWLTVVDITGIHHLRVRYCRCALGHDVPHRIQLLRMGLYPASIAQPRTAFTFRVMEDFDLDNLESKASPQRYLSKLQRHTTNAFPHKLSDRYRELLLVARQWRNLQLQQHARIAYKLTKDINPGDLALFCPACPQPKVNLPDNWETEPDQWKFTPSLVVDGNFKQEHLKMKYPADDVALSDGHGYMVGKAKFERYIDSAPTLQLTKSTCHEHDAVNNQNTNRAYLDATGIGAVACGRHGCFYPHAVVNFRKGEGQRYMDYAIVCALNYIGSLIALVLYDIVCQWFINFFRRVGECCDFLSLPDNLNIIPGIGLFHVHGHKHECYPRYAPSFIPGAGMVDGEIIETLWNLLNFVASSARAMTWFGRQEYIDVHMGNSNWMKFIHIVESILRKWHIYVVQVEESKIRFLQISQSLTQAQIALWTAEEKRMQRLRGEKVDVMDGYDVHDARAPTKAEIQLKLADRELSGFLPSGCIGWLSMGIHLEEVQLELSQFVRKLGTHPTITQKLALQQRRAKLRSQIDDFVRSAPNYLRVTQQVPRSNIEDWQDLDDEDLYELHPIESTAMNIPQFEESVLAETLVIPLPSSFGSEVCHNELSDIAVLERKLRKGQANDALYNLRVAIAHKSFLHRTRLLNNAPTTSYSKRLRSYGDVAAVQHSVEHSAKAYRLARKAMIVLGASEQHLQKYQTLSKEDLKGKYCYRRLQCSWTTFGDSVLDMVYIIDFTLYSTRFYGRVISCQLAAGESSPRSLGRGENITQIRAVMDKGILPAPL</sequence>
<feature type="domain" description="CxC2-like cysteine cluster KDZ transposase-associated" evidence="2">
    <location>
        <begin position="73"/>
        <end position="153"/>
    </location>
</feature>
<reference evidence="3 4" key="1">
    <citation type="submission" date="2022-09" db="EMBL/GenBank/DDBJ databases">
        <authorList>
            <person name="Palmer J.M."/>
        </authorList>
    </citation>
    <scope>NUCLEOTIDE SEQUENCE [LARGE SCALE GENOMIC DNA]</scope>
    <source>
        <strain evidence="3 4">DSM 7382</strain>
    </source>
</reference>
<dbReference type="PANTHER" id="PTHR33096:SF1">
    <property type="entry name" value="CXC1-LIKE CYSTEINE CLUSTER ASSOCIATED WITH KDZ TRANSPOSASES DOMAIN-CONTAINING PROTEIN"/>
    <property type="match status" value="1"/>
</dbReference>
<organism evidence="3 4">
    <name type="scientific">Cerrena zonata</name>
    <dbReference type="NCBI Taxonomy" id="2478898"/>
    <lineage>
        <taxon>Eukaryota</taxon>
        <taxon>Fungi</taxon>
        <taxon>Dikarya</taxon>
        <taxon>Basidiomycota</taxon>
        <taxon>Agaricomycotina</taxon>
        <taxon>Agaricomycetes</taxon>
        <taxon>Polyporales</taxon>
        <taxon>Cerrenaceae</taxon>
        <taxon>Cerrena</taxon>
    </lineage>
</organism>
<dbReference type="InterPro" id="IPR041457">
    <property type="entry name" value="CxC2_KDZ-assoc"/>
</dbReference>
<dbReference type="PANTHER" id="PTHR33096">
    <property type="entry name" value="CXC2 DOMAIN-CONTAINING PROTEIN"/>
    <property type="match status" value="1"/>
</dbReference>
<dbReference type="Pfam" id="PF18803">
    <property type="entry name" value="CxC2"/>
    <property type="match status" value="1"/>
</dbReference>
<gene>
    <name evidence="3" type="ORF">QCA50_020934</name>
</gene>
<accession>A0AAW0FAN4</accession>
<dbReference type="Proteomes" id="UP001385951">
    <property type="component" value="Unassembled WGS sequence"/>
</dbReference>
<feature type="compositionally biased region" description="Acidic residues" evidence="1">
    <location>
        <begin position="18"/>
        <end position="27"/>
    </location>
</feature>
<evidence type="ECO:0000313" key="3">
    <source>
        <dbReference type="EMBL" id="KAK7676094.1"/>
    </source>
</evidence>
<comment type="caution">
    <text evidence="3">The sequence shown here is derived from an EMBL/GenBank/DDBJ whole genome shotgun (WGS) entry which is preliminary data.</text>
</comment>
<dbReference type="AlphaFoldDB" id="A0AAW0FAN4"/>
<dbReference type="InterPro" id="IPR040521">
    <property type="entry name" value="KDZ"/>
</dbReference>
<dbReference type="Pfam" id="PF18758">
    <property type="entry name" value="KDZ"/>
    <property type="match status" value="1"/>
</dbReference>
<name>A0AAW0FAN4_9APHY</name>
<evidence type="ECO:0000256" key="1">
    <source>
        <dbReference type="SAM" id="MobiDB-lite"/>
    </source>
</evidence>
<proteinExistence type="predicted"/>
<feature type="region of interest" description="Disordered" evidence="1">
    <location>
        <begin position="1"/>
        <end position="27"/>
    </location>
</feature>
<dbReference type="EMBL" id="JASBNA010000135">
    <property type="protein sequence ID" value="KAK7676094.1"/>
    <property type="molecule type" value="Genomic_DNA"/>
</dbReference>
<protein>
    <recommendedName>
        <fullName evidence="2">CxC2-like cysteine cluster KDZ transposase-associated domain-containing protein</fullName>
    </recommendedName>
</protein>